<evidence type="ECO:0000256" key="1">
    <source>
        <dbReference type="ARBA" id="ARBA00011073"/>
    </source>
</evidence>
<reference evidence="7 8" key="1">
    <citation type="submission" date="2023-09" db="EMBL/GenBank/DDBJ databases">
        <authorList>
            <person name="Qi X."/>
        </authorList>
    </citation>
    <scope>NUCLEOTIDE SEQUENCE [LARGE SCALE GENOMIC DNA]</scope>
    <source>
        <strain evidence="7 8">S1-1</strain>
    </source>
</reference>
<dbReference type="InterPro" id="IPR015919">
    <property type="entry name" value="Cadherin-like_sf"/>
</dbReference>
<sequence length="1363" mass="147873">MIFKSTTVAVLVSSLLSPAAVATNSGDISMLSVAKPTSNAFAEQSERGIYSIVLNAEAAGLQHNTPATKAKLALITQMQSDILALARLNDTSASMDFRTRLLSNTMSMRMNQEAVNALKNNTNVASVSLIASLDSEPLKLMAGKDDEQGVSGGDSLHQTYPFLKVNPAGDNVTVALIGPGVDYTHTALGGAVDNQGYFNAWMNNTNAWDEFPNDVVIGGFDFASENSGYDYNPLEYHSKLVDRNFDTLEFHAGYGTASAFAVLNAVPNAKIYAYKTEGVTFEGNVIVDGLASAKFVAALEMAIDPNLDGDISDRADIILLSRSLGGLGFIDENDNSHSHGSVTVQLVRDIAATGALVIAGAGNWGSYDTYFNIANRALAPEVLTVGFSEREENQYSIAYDSPIGPTRGPDSVLKPDVVAVTSEMTAPIVSSNTGFDKLEDNVSLAMARATSAAASIMDEHPQLTAAEVKALLVNTGITAINNSHGVAQIGGGSVNPIAATTSHALMYQKGNYQPSLNFDQVKVFGQNTFSKEVIIKNLSNETQHYNVVINKNGNKVNNDAVQLSFPNQITLAPNSEITVPVTVSIDANDLAKNPFVTTQDFSAAQWDEYAVNGNITLVHDVSPGASIHIPWLIMPRRGDTFVVDGNYERGDWINIPDNSVDFIPPHDADWREKVPYSIAQDYNVVEVENVSNVEQTLYALPLIYHVDEYPNDKKARVGNIIKTIAGDLTQADAAQCPSGKQLTLAVTFFDPLQIPTSKHFDRFAGTMLAINLYDKETVELAEYKARTLDGFQLSPGHITRLSLRLDDVRKVGMQYIDLSMPYDPMDPLKRHKWADGETIAVPGNDTIVSNVCIDTLFHGQINEQTFNDVIGMQFSTDRDNVPGYYDDVLTHNFDLGGHSVEGEPDEEAPEIVECETGFVKDNNDNCIQLYDEHTLGVDLVDYIATATGTEKEEFTFDCGSWDDNLNAQCTAIHSKTYMMQFLSPNRNPEGLTCDFAKESTTAICYPRNLVRDNGDVEDLMNFRVTMMVDQILKPAFVATDNSFLTGIAIKMANSKEQPENKVWDNKITLQAGERAVISYLRDTACGGGVTNPAGVVDPLTCSEGGYVFDPVSDFKRIATNNSSYSTVAPGQEFTVSEDAQIGDILGQVRITNRLLKETFDQEEDLYFNMMLMDAGFGAPFHLSKQGILSVRDNALLDFENNPSYQLKIALRLGNSMGAVNTIKVNLRNANDNAPEQFNEINDIVAVQNQPIESINLSQYFSDIDGIGMVFTASDLPAGLVVDKAGILSGTPSQSGEFNATITVSDGVHSLTSDIQFTIERDSSSASDADDAANDSSGGSAAMLLFAFVALSRRLVMKNILARL</sequence>
<dbReference type="Gene3D" id="2.60.40.60">
    <property type="entry name" value="Cadherins"/>
    <property type="match status" value="1"/>
</dbReference>
<feature type="domain" description="Peptidase S8/S53" evidence="6">
    <location>
        <begin position="169"/>
        <end position="476"/>
    </location>
</feature>
<evidence type="ECO:0000259" key="6">
    <source>
        <dbReference type="Pfam" id="PF00082"/>
    </source>
</evidence>
<evidence type="ECO:0000256" key="2">
    <source>
        <dbReference type="ARBA" id="ARBA00022670"/>
    </source>
</evidence>
<dbReference type="PANTHER" id="PTHR43806:SF11">
    <property type="entry name" value="CEREVISIN-RELATED"/>
    <property type="match status" value="1"/>
</dbReference>
<proteinExistence type="inferred from homology"/>
<dbReference type="Gene3D" id="2.60.40.10">
    <property type="entry name" value="Immunoglobulins"/>
    <property type="match status" value="1"/>
</dbReference>
<dbReference type="InterPro" id="IPR036852">
    <property type="entry name" value="Peptidase_S8/S53_dom_sf"/>
</dbReference>
<keyword evidence="2" id="KW-0645">Protease</keyword>
<gene>
    <name evidence="7" type="ORF">RI844_05225</name>
</gene>
<evidence type="ECO:0000256" key="5">
    <source>
        <dbReference type="SAM" id="SignalP"/>
    </source>
</evidence>
<comment type="similarity">
    <text evidence="1">Belongs to the peptidase S8 family.</text>
</comment>
<keyword evidence="8" id="KW-1185">Reference proteome</keyword>
<feature type="signal peptide" evidence="5">
    <location>
        <begin position="1"/>
        <end position="22"/>
    </location>
</feature>
<accession>A0ABZ0GRQ6</accession>
<dbReference type="InterPro" id="IPR013783">
    <property type="entry name" value="Ig-like_fold"/>
</dbReference>
<dbReference type="CDD" id="cd11304">
    <property type="entry name" value="Cadherin_repeat"/>
    <property type="match status" value="1"/>
</dbReference>
<keyword evidence="3" id="KW-0378">Hydrolase</keyword>
<dbReference type="EMBL" id="CP136600">
    <property type="protein sequence ID" value="WOH38622.1"/>
    <property type="molecule type" value="Genomic_DNA"/>
</dbReference>
<dbReference type="InterPro" id="IPR050131">
    <property type="entry name" value="Peptidase_S8_subtilisin-like"/>
</dbReference>
<dbReference type="RefSeq" id="WP_348397391.1">
    <property type="nucleotide sequence ID" value="NZ_CP136600.1"/>
</dbReference>
<dbReference type="Proteomes" id="UP001301442">
    <property type="component" value="Chromosome"/>
</dbReference>
<feature type="chain" id="PRO_5046723666" evidence="5">
    <location>
        <begin position="23"/>
        <end position="1363"/>
    </location>
</feature>
<protein>
    <submittedName>
        <fullName evidence="7">S8 family serine peptidase</fullName>
    </submittedName>
</protein>
<name>A0ABZ0GRQ6_9GAMM</name>
<evidence type="ECO:0000313" key="8">
    <source>
        <dbReference type="Proteomes" id="UP001301442"/>
    </source>
</evidence>
<dbReference type="Pfam" id="PF05345">
    <property type="entry name" value="He_PIG"/>
    <property type="match status" value="1"/>
</dbReference>
<evidence type="ECO:0000256" key="3">
    <source>
        <dbReference type="ARBA" id="ARBA00022801"/>
    </source>
</evidence>
<dbReference type="SUPFAM" id="SSF49313">
    <property type="entry name" value="Cadherin-like"/>
    <property type="match status" value="1"/>
</dbReference>
<dbReference type="InterPro" id="IPR000209">
    <property type="entry name" value="Peptidase_S8/S53_dom"/>
</dbReference>
<dbReference type="Pfam" id="PF00082">
    <property type="entry name" value="Peptidase_S8"/>
    <property type="match status" value="1"/>
</dbReference>
<dbReference type="SUPFAM" id="SSF52743">
    <property type="entry name" value="Subtilisin-like"/>
    <property type="match status" value="1"/>
</dbReference>
<keyword evidence="4" id="KW-0720">Serine protease</keyword>
<dbReference type="PANTHER" id="PTHR43806">
    <property type="entry name" value="PEPTIDASE S8"/>
    <property type="match status" value="1"/>
</dbReference>
<evidence type="ECO:0000313" key="7">
    <source>
        <dbReference type="EMBL" id="WOH38622.1"/>
    </source>
</evidence>
<dbReference type="Gene3D" id="3.40.50.200">
    <property type="entry name" value="Peptidase S8/S53 domain"/>
    <property type="match status" value="1"/>
</dbReference>
<keyword evidence="5" id="KW-0732">Signal</keyword>
<organism evidence="7 8">
    <name type="scientific">Thalassotalea fonticola</name>
    <dbReference type="NCBI Taxonomy" id="3065649"/>
    <lineage>
        <taxon>Bacteria</taxon>
        <taxon>Pseudomonadati</taxon>
        <taxon>Pseudomonadota</taxon>
        <taxon>Gammaproteobacteria</taxon>
        <taxon>Alteromonadales</taxon>
        <taxon>Colwelliaceae</taxon>
        <taxon>Thalassotalea</taxon>
    </lineage>
</organism>
<evidence type="ECO:0000256" key="4">
    <source>
        <dbReference type="ARBA" id="ARBA00022825"/>
    </source>
</evidence>